<comment type="caution">
    <text evidence="5">The sequence shown here is derived from an EMBL/GenBank/DDBJ whole genome shotgun (WGS) entry which is preliminary data.</text>
</comment>
<dbReference type="CDD" id="cd01392">
    <property type="entry name" value="HTH_LacI"/>
    <property type="match status" value="1"/>
</dbReference>
<evidence type="ECO:0000256" key="3">
    <source>
        <dbReference type="ARBA" id="ARBA00023163"/>
    </source>
</evidence>
<accession>A0A2M9CFM1</accession>
<evidence type="ECO:0000313" key="5">
    <source>
        <dbReference type="EMBL" id="PJJ70744.1"/>
    </source>
</evidence>
<dbReference type="Pfam" id="PF13377">
    <property type="entry name" value="Peripla_BP_3"/>
    <property type="match status" value="1"/>
</dbReference>
<proteinExistence type="predicted"/>
<keyword evidence="2" id="KW-0238">DNA-binding</keyword>
<evidence type="ECO:0000313" key="6">
    <source>
        <dbReference type="Proteomes" id="UP000228758"/>
    </source>
</evidence>
<feature type="domain" description="HTH lacI-type" evidence="4">
    <location>
        <begin position="10"/>
        <end position="64"/>
    </location>
</feature>
<gene>
    <name evidence="5" type="ORF">CLV46_0270</name>
</gene>
<dbReference type="PROSITE" id="PS50932">
    <property type="entry name" value="HTH_LACI_2"/>
    <property type="match status" value="1"/>
</dbReference>
<dbReference type="InterPro" id="IPR046335">
    <property type="entry name" value="LacI/GalR-like_sensor"/>
</dbReference>
<dbReference type="Proteomes" id="UP000228758">
    <property type="component" value="Unassembled WGS sequence"/>
</dbReference>
<dbReference type="PANTHER" id="PTHR30146:SF109">
    <property type="entry name" value="HTH-TYPE TRANSCRIPTIONAL REGULATOR GALS"/>
    <property type="match status" value="1"/>
</dbReference>
<dbReference type="RefSeq" id="WP_100363134.1">
    <property type="nucleotide sequence ID" value="NZ_PGFF01000001.1"/>
</dbReference>
<dbReference type="GO" id="GO:0003700">
    <property type="term" value="F:DNA-binding transcription factor activity"/>
    <property type="evidence" value="ECO:0007669"/>
    <property type="project" value="TreeGrafter"/>
</dbReference>
<dbReference type="AlphaFoldDB" id="A0A2M9CFM1"/>
<dbReference type="GO" id="GO:0000976">
    <property type="term" value="F:transcription cis-regulatory region binding"/>
    <property type="evidence" value="ECO:0007669"/>
    <property type="project" value="TreeGrafter"/>
</dbReference>
<organism evidence="5 6">
    <name type="scientific">Diaminobutyricimonas aerilata</name>
    <dbReference type="NCBI Taxonomy" id="1162967"/>
    <lineage>
        <taxon>Bacteria</taxon>
        <taxon>Bacillati</taxon>
        <taxon>Actinomycetota</taxon>
        <taxon>Actinomycetes</taxon>
        <taxon>Micrococcales</taxon>
        <taxon>Microbacteriaceae</taxon>
        <taxon>Diaminobutyricimonas</taxon>
    </lineage>
</organism>
<dbReference type="Gene3D" id="1.10.260.40">
    <property type="entry name" value="lambda repressor-like DNA-binding domains"/>
    <property type="match status" value="1"/>
</dbReference>
<dbReference type="OrthoDB" id="37081at2"/>
<keyword evidence="3" id="KW-0804">Transcription</keyword>
<dbReference type="InterPro" id="IPR000843">
    <property type="entry name" value="HTH_LacI"/>
</dbReference>
<dbReference type="SMART" id="SM00354">
    <property type="entry name" value="HTH_LACI"/>
    <property type="match status" value="1"/>
</dbReference>
<protein>
    <submittedName>
        <fullName evidence="5">LacI family transcriptional regulator</fullName>
    </submittedName>
</protein>
<evidence type="ECO:0000259" key="4">
    <source>
        <dbReference type="PROSITE" id="PS50932"/>
    </source>
</evidence>
<reference evidence="5 6" key="1">
    <citation type="submission" date="2017-11" db="EMBL/GenBank/DDBJ databases">
        <title>Genomic Encyclopedia of Archaeal and Bacterial Type Strains, Phase II (KMG-II): From Individual Species to Whole Genera.</title>
        <authorList>
            <person name="Goeker M."/>
        </authorList>
    </citation>
    <scope>NUCLEOTIDE SEQUENCE [LARGE SCALE GENOMIC DNA]</scope>
    <source>
        <strain evidence="5 6">DSM 27393</strain>
    </source>
</reference>
<evidence type="ECO:0000256" key="2">
    <source>
        <dbReference type="ARBA" id="ARBA00023125"/>
    </source>
</evidence>
<dbReference type="EMBL" id="PGFF01000001">
    <property type="protein sequence ID" value="PJJ70744.1"/>
    <property type="molecule type" value="Genomic_DNA"/>
</dbReference>
<sequence length="341" mass="36381">MSTPTRPGKVGIREVAVAAGVSQGSVSHYLNHPDRVSADKARRIQDAIDQLGFVRNNAGRQLRLGQSSTIAYLVPDVSNPFFASLAEGVEVAAARAGLAVFIANSNRDRAREDSYLELFQEHGVRGMLVASPNPIEDRLAAIRARGIPSVLVGQRASTPEQPSVSIDDVSGGYLAARHLIEAGCRRLAFVGGPLRIRQVADRLQGASAAIREEPGVTLEIIDVSSRIIAEGHEVAEAIVDRDPAARPDGVFAVNDLLAIGMVQTLVARGVRVPDELALVGYDDIEYAGSSIVPLTSVRPPHEEFGEAALDLLLAVSSDTEPPESTQLVFPPELVVRASTRR</sequence>
<keyword evidence="1" id="KW-0805">Transcription regulation</keyword>
<dbReference type="InterPro" id="IPR028082">
    <property type="entry name" value="Peripla_BP_I"/>
</dbReference>
<dbReference type="CDD" id="cd06293">
    <property type="entry name" value="PBP1_LacI-like"/>
    <property type="match status" value="1"/>
</dbReference>
<evidence type="ECO:0000256" key="1">
    <source>
        <dbReference type="ARBA" id="ARBA00023015"/>
    </source>
</evidence>
<dbReference type="SUPFAM" id="SSF53822">
    <property type="entry name" value="Periplasmic binding protein-like I"/>
    <property type="match status" value="1"/>
</dbReference>
<keyword evidence="6" id="KW-1185">Reference proteome</keyword>
<dbReference type="InterPro" id="IPR010982">
    <property type="entry name" value="Lambda_DNA-bd_dom_sf"/>
</dbReference>
<dbReference type="Pfam" id="PF00356">
    <property type="entry name" value="LacI"/>
    <property type="match status" value="1"/>
</dbReference>
<dbReference type="PANTHER" id="PTHR30146">
    <property type="entry name" value="LACI-RELATED TRANSCRIPTIONAL REPRESSOR"/>
    <property type="match status" value="1"/>
</dbReference>
<dbReference type="Gene3D" id="3.40.50.2300">
    <property type="match status" value="2"/>
</dbReference>
<name>A0A2M9CFM1_9MICO</name>
<dbReference type="SUPFAM" id="SSF47413">
    <property type="entry name" value="lambda repressor-like DNA-binding domains"/>
    <property type="match status" value="1"/>
</dbReference>